<dbReference type="InterPro" id="IPR014057">
    <property type="entry name" value="HI1420"/>
</dbReference>
<accession>A0ABT4JB79</accession>
<reference evidence="1" key="1">
    <citation type="submission" date="2022-12" db="EMBL/GenBank/DDBJ databases">
        <title>Paracoccus sp. EF6 isolated from a lake water.</title>
        <authorList>
            <person name="Liu H."/>
        </authorList>
    </citation>
    <scope>NUCLEOTIDE SEQUENCE</scope>
    <source>
        <strain evidence="1">EF6</strain>
    </source>
</reference>
<dbReference type="Pfam" id="PF21716">
    <property type="entry name" value="dnstrm_HI1420"/>
    <property type="match status" value="1"/>
</dbReference>
<gene>
    <name evidence="1" type="ORF">OU682_22750</name>
</gene>
<name>A0ABT4JB79_9RHOB</name>
<dbReference type="RefSeq" id="WP_268944477.1">
    <property type="nucleotide sequence ID" value="NZ_JAPTYD010000094.1"/>
</dbReference>
<comment type="caution">
    <text evidence="1">The sequence shown here is derived from an EMBL/GenBank/DDBJ whole genome shotgun (WGS) entry which is preliminary data.</text>
</comment>
<organism evidence="1 2">
    <name type="scientific">Paracoccus benzoatiresistens</name>
    <dbReference type="NCBI Taxonomy" id="2997341"/>
    <lineage>
        <taxon>Bacteria</taxon>
        <taxon>Pseudomonadati</taxon>
        <taxon>Pseudomonadota</taxon>
        <taxon>Alphaproteobacteria</taxon>
        <taxon>Rhodobacterales</taxon>
        <taxon>Paracoccaceae</taxon>
        <taxon>Paracoccus</taxon>
    </lineage>
</organism>
<proteinExistence type="predicted"/>
<evidence type="ECO:0000313" key="1">
    <source>
        <dbReference type="EMBL" id="MCZ0964386.1"/>
    </source>
</evidence>
<evidence type="ECO:0008006" key="3">
    <source>
        <dbReference type="Google" id="ProtNLM"/>
    </source>
</evidence>
<protein>
    <recommendedName>
        <fullName evidence="3">Addiction module antidote protein</fullName>
    </recommendedName>
</protein>
<sequence length="69" mass="7462">MPEALFARYDSGHDLRTGEDIAAYLEAVMEDDGDDPAHVARALEVVARALDTTALAHKASLLRKAGNRL</sequence>
<dbReference type="EMBL" id="JAPTYD010000094">
    <property type="protein sequence ID" value="MCZ0964386.1"/>
    <property type="molecule type" value="Genomic_DNA"/>
</dbReference>
<dbReference type="Proteomes" id="UP001149822">
    <property type="component" value="Unassembled WGS sequence"/>
</dbReference>
<evidence type="ECO:0000313" key="2">
    <source>
        <dbReference type="Proteomes" id="UP001149822"/>
    </source>
</evidence>
<keyword evidence="2" id="KW-1185">Reference proteome</keyword>